<dbReference type="Proteomes" id="UP000267535">
    <property type="component" value="Unassembled WGS sequence"/>
</dbReference>
<evidence type="ECO:0000313" key="3">
    <source>
        <dbReference type="Proteomes" id="UP000267535"/>
    </source>
</evidence>
<keyword evidence="1" id="KW-0472">Membrane</keyword>
<evidence type="ECO:0000256" key="1">
    <source>
        <dbReference type="SAM" id="Phobius"/>
    </source>
</evidence>
<accession>A0A3P1SVA3</accession>
<feature type="transmembrane region" description="Helical" evidence="1">
    <location>
        <begin position="7"/>
        <end position="26"/>
    </location>
</feature>
<evidence type="ECO:0000313" key="2">
    <source>
        <dbReference type="EMBL" id="RRD01147.1"/>
    </source>
</evidence>
<gene>
    <name evidence="2" type="ORF">EHS89_00875</name>
</gene>
<name>A0A3P1SVA3_9GAMM</name>
<dbReference type="RefSeq" id="WP_124924219.1">
    <property type="nucleotide sequence ID" value="NZ_BMOH01000001.1"/>
</dbReference>
<evidence type="ECO:0008006" key="4">
    <source>
        <dbReference type="Google" id="ProtNLM"/>
    </source>
</evidence>
<proteinExistence type="predicted"/>
<dbReference type="PROSITE" id="PS51257">
    <property type="entry name" value="PROKAR_LIPOPROTEIN"/>
    <property type="match status" value="1"/>
</dbReference>
<comment type="caution">
    <text evidence="2">The sequence shown here is derived from an EMBL/GenBank/DDBJ whole genome shotgun (WGS) entry which is preliminary data.</text>
</comment>
<organism evidence="2 3">
    <name type="scientific">Amphritea balenae</name>
    <dbReference type="NCBI Taxonomy" id="452629"/>
    <lineage>
        <taxon>Bacteria</taxon>
        <taxon>Pseudomonadati</taxon>
        <taxon>Pseudomonadota</taxon>
        <taxon>Gammaproteobacteria</taxon>
        <taxon>Oceanospirillales</taxon>
        <taxon>Oceanospirillaceae</taxon>
        <taxon>Amphritea</taxon>
    </lineage>
</organism>
<dbReference type="OrthoDB" id="6085729at2"/>
<protein>
    <recommendedName>
        <fullName evidence="4">NlpE C-terminal OB domain-containing protein</fullName>
    </recommendedName>
</protein>
<dbReference type="EMBL" id="RQXV01000001">
    <property type="protein sequence ID" value="RRD01147.1"/>
    <property type="molecule type" value="Genomic_DNA"/>
</dbReference>
<sequence>MRLCPRYFVKVATSVMLVLMSVLIGACTPAHKKQFPQSQPLIELAGVLLFQGQQLWYQPCNERYWWPVADYSSGNEIMSVYQRLTSGESVELYAELTGSIDPAQNNVLAVKALKVVGGTKDTCNFRLEGLEFRAASSSPYWVADVASEMTIVKSINPLGKYTFFTEQLSVDLRNEPQLEIEMSDEKSSENSFEQDSFQQNPVQKKTVYRERTPVKQPLEISITPGRCIDDVNGSILAYSVEMLFFGQTYRGCARKGHSSSELISGLYWLQDNPESQQLLKLKSDKKVQLVRRAHTGKTLIERGTWQYLESGKLILSMRNQQQKEFVMLFRRELDNSLTLLTSSVDHLVKGRQFRRWHNAGLVGGRQLGVSTDRKGTLLTGTDSIKAAVSINSGASQKTGASEGTESSVNQQPSVSQGAALVINSSLIESVSHIKVPVVLDFQAKPANIDEQLLNEIMVSE</sequence>
<keyword evidence="1" id="KW-0812">Transmembrane</keyword>
<keyword evidence="3" id="KW-1185">Reference proteome</keyword>
<keyword evidence="1" id="KW-1133">Transmembrane helix</keyword>
<reference evidence="2 3" key="1">
    <citation type="submission" date="2018-11" db="EMBL/GenBank/DDBJ databases">
        <title>The draft genome sequence of Amphritea balenae JAMM 1525T.</title>
        <authorList>
            <person name="Fang Z."/>
            <person name="Zhang Y."/>
            <person name="Han X."/>
        </authorList>
    </citation>
    <scope>NUCLEOTIDE SEQUENCE [LARGE SCALE GENOMIC DNA]</scope>
    <source>
        <strain evidence="2 3">JAMM 1525</strain>
    </source>
</reference>
<dbReference type="AlphaFoldDB" id="A0A3P1SVA3"/>